<organism evidence="1 2">
    <name type="scientific">Photobacterium galatheae</name>
    <dbReference type="NCBI Taxonomy" id="1654360"/>
    <lineage>
        <taxon>Bacteria</taxon>
        <taxon>Pseudomonadati</taxon>
        <taxon>Pseudomonadota</taxon>
        <taxon>Gammaproteobacteria</taxon>
        <taxon>Vibrionales</taxon>
        <taxon>Vibrionaceae</taxon>
        <taxon>Photobacterium</taxon>
    </lineage>
</organism>
<dbReference type="AlphaFoldDB" id="A0A066RRP1"/>
<name>A0A066RRP1_9GAMM</name>
<dbReference type="Proteomes" id="UP000027192">
    <property type="component" value="Unassembled WGS sequence"/>
</dbReference>
<evidence type="ECO:0000313" key="2">
    <source>
        <dbReference type="Proteomes" id="UP000027192"/>
    </source>
</evidence>
<comment type="caution">
    <text evidence="1">The sequence shown here is derived from an EMBL/GenBank/DDBJ whole genome shotgun (WGS) entry which is preliminary data.</text>
</comment>
<dbReference type="EMBL" id="JMIB01000034">
    <property type="protein sequence ID" value="KDM90352.1"/>
    <property type="molecule type" value="Genomic_DNA"/>
</dbReference>
<proteinExistence type="predicted"/>
<protein>
    <submittedName>
        <fullName evidence="1">Uncharacterized protein</fullName>
    </submittedName>
</protein>
<keyword evidence="2" id="KW-1185">Reference proteome</keyword>
<sequence>MRYLVRKFRGVLTKINTPNKAKPFPATKADIVLMTCAFIWQHLVFDHECDKTAALEIRRGLRPYQFQYMKGQISIQ</sequence>
<accession>A0A066RRP1</accession>
<reference evidence="1 2" key="1">
    <citation type="submission" date="2014-04" db="EMBL/GenBank/DDBJ databases">
        <title>Draft genome sequence of Photobacterium halotolerans S2753: a solonamide, ngercheumicin and holomycin producer.</title>
        <authorList>
            <person name="Machado H.R."/>
            <person name="Gram L."/>
        </authorList>
    </citation>
    <scope>NUCLEOTIDE SEQUENCE [LARGE SCALE GENOMIC DNA]</scope>
    <source>
        <strain evidence="1 2">S2753</strain>
    </source>
</reference>
<gene>
    <name evidence="1" type="ORF">EA58_17810</name>
</gene>
<evidence type="ECO:0000313" key="1">
    <source>
        <dbReference type="EMBL" id="KDM90352.1"/>
    </source>
</evidence>